<keyword evidence="6 10" id="KW-0798">TonB box</keyword>
<dbReference type="InterPro" id="IPR039426">
    <property type="entry name" value="TonB-dep_rcpt-like"/>
</dbReference>
<feature type="chain" id="PRO_5046201665" evidence="11">
    <location>
        <begin position="22"/>
        <end position="770"/>
    </location>
</feature>
<evidence type="ECO:0000256" key="6">
    <source>
        <dbReference type="ARBA" id="ARBA00023077"/>
    </source>
</evidence>
<evidence type="ECO:0000256" key="7">
    <source>
        <dbReference type="ARBA" id="ARBA00023136"/>
    </source>
</evidence>
<keyword evidence="4" id="KW-0812">Transmembrane</keyword>
<comment type="similarity">
    <text evidence="10">Belongs to the TonB-dependent receptor family.</text>
</comment>
<dbReference type="InterPro" id="IPR036942">
    <property type="entry name" value="Beta-barrel_TonB_sf"/>
</dbReference>
<keyword evidence="3" id="KW-1134">Transmembrane beta strand</keyword>
<dbReference type="InterPro" id="IPR008969">
    <property type="entry name" value="CarboxyPept-like_regulatory"/>
</dbReference>
<dbReference type="Gene3D" id="2.170.130.10">
    <property type="entry name" value="TonB-dependent receptor, plug domain"/>
    <property type="match status" value="1"/>
</dbReference>
<dbReference type="PANTHER" id="PTHR30069">
    <property type="entry name" value="TONB-DEPENDENT OUTER MEMBRANE RECEPTOR"/>
    <property type="match status" value="1"/>
</dbReference>
<dbReference type="InterPro" id="IPR000531">
    <property type="entry name" value="Beta-barrel_TonB"/>
</dbReference>
<dbReference type="Proteomes" id="UP001594351">
    <property type="component" value="Unassembled WGS sequence"/>
</dbReference>
<evidence type="ECO:0000256" key="4">
    <source>
        <dbReference type="ARBA" id="ARBA00022692"/>
    </source>
</evidence>
<comment type="subcellular location">
    <subcellularLocation>
        <location evidence="1">Cell outer membrane</location>
        <topology evidence="1">Multi-pass membrane protein</topology>
    </subcellularLocation>
</comment>
<protein>
    <submittedName>
        <fullName evidence="14">TonB-dependent receptor domain-containing protein</fullName>
    </submittedName>
</protein>
<evidence type="ECO:0000256" key="11">
    <source>
        <dbReference type="SAM" id="SignalP"/>
    </source>
</evidence>
<dbReference type="Pfam" id="PF13620">
    <property type="entry name" value="CarboxypepD_reg"/>
    <property type="match status" value="1"/>
</dbReference>
<dbReference type="PANTHER" id="PTHR30069:SF29">
    <property type="entry name" value="HEMOGLOBIN AND HEMOGLOBIN-HAPTOGLOBIN-BINDING PROTEIN 1-RELATED"/>
    <property type="match status" value="1"/>
</dbReference>
<keyword evidence="8 14" id="KW-0675">Receptor</keyword>
<dbReference type="Gene3D" id="2.40.170.20">
    <property type="entry name" value="TonB-dependent receptor, beta-barrel domain"/>
    <property type="match status" value="1"/>
</dbReference>
<dbReference type="InterPro" id="IPR012910">
    <property type="entry name" value="Plug_dom"/>
</dbReference>
<keyword evidence="7 10" id="KW-0472">Membrane</keyword>
<dbReference type="Pfam" id="PF00593">
    <property type="entry name" value="TonB_dep_Rec_b-barrel"/>
    <property type="match status" value="1"/>
</dbReference>
<accession>A0ABV6YVC4</accession>
<evidence type="ECO:0000259" key="12">
    <source>
        <dbReference type="Pfam" id="PF00593"/>
    </source>
</evidence>
<dbReference type="SUPFAM" id="SSF49464">
    <property type="entry name" value="Carboxypeptidase regulatory domain-like"/>
    <property type="match status" value="1"/>
</dbReference>
<organism evidence="14 15">
    <name type="scientific">candidate division CSSED10-310 bacterium</name>
    <dbReference type="NCBI Taxonomy" id="2855610"/>
    <lineage>
        <taxon>Bacteria</taxon>
        <taxon>Bacteria division CSSED10-310</taxon>
    </lineage>
</organism>
<comment type="caution">
    <text evidence="14">The sequence shown here is derived from an EMBL/GenBank/DDBJ whole genome shotgun (WGS) entry which is preliminary data.</text>
</comment>
<keyword evidence="15" id="KW-1185">Reference proteome</keyword>
<dbReference type="Gene3D" id="2.60.40.1120">
    <property type="entry name" value="Carboxypeptidase-like, regulatory domain"/>
    <property type="match status" value="1"/>
</dbReference>
<dbReference type="Pfam" id="PF07715">
    <property type="entry name" value="Plug"/>
    <property type="match status" value="1"/>
</dbReference>
<feature type="domain" description="TonB-dependent receptor-like beta-barrel" evidence="12">
    <location>
        <begin position="309"/>
        <end position="725"/>
    </location>
</feature>
<sequence>MRYSVFYLSLLSFLLVSNIRANDTNPLPQAENTLAKPVGILSGIVLDRDTEFPLSGTRIELSGPTGETSTDAQGRFTIRDIPVGAYILTVSFAGFETLTKTDIIIKSGRTTSVRVALKMIYVETDEVTVLGGYFTQSEDQPVSTTTFSREEIRRSSGSAGDVSRIIGILPSIAKLNDQVNSLVVRGGSPYENAFYIDDMEVPNINHYPSFGSTGGPIGIINVDFIEDVSFSAGGFSARYGDRLSSVMDITFREGNREQFELQFDLNMAGFGALAEGPLSKGAGSWLLSIRRSYLDLLVEEMGLGVAPRYSDYQGKLTFEINSTNTVSFLAIVGNDYFAIDQVDSTENGNNNYGQTKVEISFAGLNWRRYWTSDGYSATTIAHSYTRHVDHWAETATGKHLYNDDSREQAFKLRNDNYLRINKTNRLRFGLEAKKIFNHYDYFRADYVDHFGNQVPELTVDTEIEGYKYGLFVSYIAEPHSKIETTFGVRYDHFTVTDNAHLSPRFSLSYKLFSETSLIGSMGIYYQNIPPSVLAQKTEFKELKDPVAYHYILGLSHLLTENTRLTLEFYAKEYDHFPLNPNQPETFPADEGADNVDELIASGQANSRGVEFLIQKKLVRDFYGLFSAAYFKSQYRDYNGVWRPRLYDNRLLFNVEAGYKPNQKWEFNLRWVYAGGRPYTPLDIEASEYFNSAVLDQTRFHQDRFPAYHSLNVRFDRRFDFKHSNLIVFIDFWNVYNRQNIAFYYWNEIEKKQDRIDQWSFLPILGLEWEF</sequence>
<evidence type="ECO:0000256" key="10">
    <source>
        <dbReference type="RuleBase" id="RU003357"/>
    </source>
</evidence>
<dbReference type="SUPFAM" id="SSF56935">
    <property type="entry name" value="Porins"/>
    <property type="match status" value="1"/>
</dbReference>
<keyword evidence="2" id="KW-0813">Transport</keyword>
<evidence type="ECO:0000259" key="13">
    <source>
        <dbReference type="Pfam" id="PF07715"/>
    </source>
</evidence>
<keyword evidence="9" id="KW-0998">Cell outer membrane</keyword>
<dbReference type="EMBL" id="JBHPBY010000079">
    <property type="protein sequence ID" value="MFC1850152.1"/>
    <property type="molecule type" value="Genomic_DNA"/>
</dbReference>
<name>A0ABV6YVC4_UNCC1</name>
<keyword evidence="5 11" id="KW-0732">Signal</keyword>
<evidence type="ECO:0000256" key="9">
    <source>
        <dbReference type="ARBA" id="ARBA00023237"/>
    </source>
</evidence>
<evidence type="ECO:0000256" key="1">
    <source>
        <dbReference type="ARBA" id="ARBA00004571"/>
    </source>
</evidence>
<evidence type="ECO:0000313" key="15">
    <source>
        <dbReference type="Proteomes" id="UP001594351"/>
    </source>
</evidence>
<evidence type="ECO:0000256" key="3">
    <source>
        <dbReference type="ARBA" id="ARBA00022452"/>
    </source>
</evidence>
<evidence type="ECO:0000256" key="2">
    <source>
        <dbReference type="ARBA" id="ARBA00022448"/>
    </source>
</evidence>
<feature type="signal peptide" evidence="11">
    <location>
        <begin position="1"/>
        <end position="21"/>
    </location>
</feature>
<proteinExistence type="inferred from homology"/>
<evidence type="ECO:0000256" key="5">
    <source>
        <dbReference type="ARBA" id="ARBA00022729"/>
    </source>
</evidence>
<reference evidence="14 15" key="1">
    <citation type="submission" date="2024-09" db="EMBL/GenBank/DDBJ databases">
        <title>Laminarin stimulates single cell rates of sulfate reduction while oxygen inhibits transcriptomic activity in coastal marine sediment.</title>
        <authorList>
            <person name="Lindsay M."/>
            <person name="Orcutt B."/>
            <person name="Emerson D."/>
            <person name="Stepanauskas R."/>
            <person name="D'Angelo T."/>
        </authorList>
    </citation>
    <scope>NUCLEOTIDE SEQUENCE [LARGE SCALE GENOMIC DNA]</scope>
    <source>
        <strain evidence="14">SAG AM-311-K15</strain>
    </source>
</reference>
<evidence type="ECO:0000313" key="14">
    <source>
        <dbReference type="EMBL" id="MFC1850152.1"/>
    </source>
</evidence>
<feature type="domain" description="TonB-dependent receptor plug" evidence="13">
    <location>
        <begin position="138"/>
        <end position="242"/>
    </location>
</feature>
<evidence type="ECO:0000256" key="8">
    <source>
        <dbReference type="ARBA" id="ARBA00023170"/>
    </source>
</evidence>
<dbReference type="InterPro" id="IPR037066">
    <property type="entry name" value="Plug_dom_sf"/>
</dbReference>
<gene>
    <name evidence="14" type="ORF">ACFL27_08180</name>
</gene>